<organism evidence="2 3">
    <name type="scientific">Seminavis robusta</name>
    <dbReference type="NCBI Taxonomy" id="568900"/>
    <lineage>
        <taxon>Eukaryota</taxon>
        <taxon>Sar</taxon>
        <taxon>Stramenopiles</taxon>
        <taxon>Ochrophyta</taxon>
        <taxon>Bacillariophyta</taxon>
        <taxon>Bacillariophyceae</taxon>
        <taxon>Bacillariophycidae</taxon>
        <taxon>Naviculales</taxon>
        <taxon>Naviculaceae</taxon>
        <taxon>Seminavis</taxon>
    </lineage>
</organism>
<feature type="compositionally biased region" description="Basic residues" evidence="1">
    <location>
        <begin position="99"/>
        <end position="111"/>
    </location>
</feature>
<feature type="compositionally biased region" description="Polar residues" evidence="1">
    <location>
        <begin position="257"/>
        <end position="277"/>
    </location>
</feature>
<feature type="compositionally biased region" description="Basic and acidic residues" evidence="1">
    <location>
        <begin position="159"/>
        <end position="175"/>
    </location>
</feature>
<feature type="region of interest" description="Disordered" evidence="1">
    <location>
        <begin position="472"/>
        <end position="558"/>
    </location>
</feature>
<feature type="compositionally biased region" description="Basic and acidic residues" evidence="1">
    <location>
        <begin position="183"/>
        <end position="194"/>
    </location>
</feature>
<feature type="compositionally biased region" description="Basic and acidic residues" evidence="1">
    <location>
        <begin position="244"/>
        <end position="256"/>
    </location>
</feature>
<feature type="compositionally biased region" description="Basic and acidic residues" evidence="1">
    <location>
        <begin position="343"/>
        <end position="353"/>
    </location>
</feature>
<sequence>MIRVKIRYNSPSAQGKILRFDESMKFQALLSKILRKLGIQSSEHDLNQFQLLMDGNVVVEDTSELDDGDDLIVKKVNSFSSEDSDPSIPGKERSGTSKQKAKQTMPKKKSMERKDPKCTNQQSDSATAVDKTEEGPSEEHQAQPKVDTNARNAAKIKNRPRDNDRKEKPRQEKANRSGRRPRKSDVPPPDRVKSLSEWAVYETTSSEDSKDPDFEASDTTTTTSTSSSSDEDSSDSSEEEDAQETVRRDQRSKSGTERTQTVGHGQSTFEADTSTVHGQRFEHAISSMTRHPGARESFYNRDDAVPDAPSSDGVLRNTDDLEAAERQHASETEWSSNPVSDEPTNRTRIHTEDQPTAEEPAATSTSTAIKTEPSSDSEHIYEDTSANNGGLKTTVVNTSGLTGTLRVHLPGRQELATEERKVAHNNRQIPPDPRGDRVATPDVDRILPDEIWSTGNARSAGRPGMSTITELALEDTSGGPGTLRRQQRSESEHRSSKEMTYQTAWKEPSLPEASIAASEPVPPAAASEPVPPAATSEPVPPAATSSNADSDMPALSHAPKRHNVNLNSFVVQAVAGSGRISPKSVFIYQTKNQRPYPNAKAAIWYRCGIQWFDCAVDDEDPRIHWPSANFELWRSLDKPFSSIIGIPDGYRWFASNAEAKMYASLSFILYHKEQFGGDTSLKRFLEIPASPTEVSPFEGIASHCVFVDPTGRKIAVGVRDNDGATGYFLVDEEGNRASEVLKLPILGTATRAGNYANQKVPYRGIIRHLGPFDRESRCYLGCIYNLKVRWSDGSVSNEPLTAFAEDAWNDCVEYARKHNLLSKKGWKFLNGRKNHMRPGNGDTRHNENASHGRGYYVGHAKRVEKSYDRSENSKRPRRF</sequence>
<dbReference type="AlphaFoldDB" id="A0A9N8HE73"/>
<comment type="caution">
    <text evidence="2">The sequence shown here is derived from an EMBL/GenBank/DDBJ whole genome shotgun (WGS) entry which is preliminary data.</text>
</comment>
<feature type="compositionally biased region" description="Low complexity" evidence="1">
    <location>
        <begin position="511"/>
        <end position="546"/>
    </location>
</feature>
<protein>
    <submittedName>
        <fullName evidence="2">Uncharacterized protein</fullName>
    </submittedName>
</protein>
<feature type="region of interest" description="Disordered" evidence="1">
    <location>
        <begin position="415"/>
        <end position="441"/>
    </location>
</feature>
<feature type="compositionally biased region" description="Low complexity" evidence="1">
    <location>
        <begin position="217"/>
        <end position="228"/>
    </location>
</feature>
<proteinExistence type="predicted"/>
<evidence type="ECO:0000313" key="3">
    <source>
        <dbReference type="Proteomes" id="UP001153069"/>
    </source>
</evidence>
<feature type="compositionally biased region" description="Low complexity" evidence="1">
    <location>
        <begin position="357"/>
        <end position="368"/>
    </location>
</feature>
<name>A0A9N8HE73_9STRA</name>
<reference evidence="2" key="1">
    <citation type="submission" date="2020-06" db="EMBL/GenBank/DDBJ databases">
        <authorList>
            <consortium name="Plant Systems Biology data submission"/>
        </authorList>
    </citation>
    <scope>NUCLEOTIDE SEQUENCE</scope>
    <source>
        <strain evidence="2">D6</strain>
    </source>
</reference>
<feature type="compositionally biased region" description="Polar residues" evidence="1">
    <location>
        <begin position="384"/>
        <end position="393"/>
    </location>
</feature>
<feature type="region of interest" description="Disordered" evidence="1">
    <location>
        <begin position="77"/>
        <end position="393"/>
    </location>
</feature>
<feature type="compositionally biased region" description="Basic and acidic residues" evidence="1">
    <location>
        <begin position="130"/>
        <end position="142"/>
    </location>
</feature>
<feature type="region of interest" description="Disordered" evidence="1">
    <location>
        <begin position="831"/>
        <end position="855"/>
    </location>
</feature>
<dbReference type="Proteomes" id="UP001153069">
    <property type="component" value="Unassembled WGS sequence"/>
</dbReference>
<evidence type="ECO:0000313" key="2">
    <source>
        <dbReference type="EMBL" id="CAB9511733.1"/>
    </source>
</evidence>
<feature type="compositionally biased region" description="Acidic residues" evidence="1">
    <location>
        <begin position="229"/>
        <end position="243"/>
    </location>
</feature>
<dbReference type="EMBL" id="CAICTM010000499">
    <property type="protein sequence ID" value="CAB9511733.1"/>
    <property type="molecule type" value="Genomic_DNA"/>
</dbReference>
<feature type="compositionally biased region" description="Basic and acidic residues" evidence="1">
    <location>
        <begin position="487"/>
        <end position="497"/>
    </location>
</feature>
<accession>A0A9N8HE73</accession>
<gene>
    <name evidence="2" type="ORF">SEMRO_500_G155270.1</name>
</gene>
<keyword evidence="3" id="KW-1185">Reference proteome</keyword>
<feature type="compositionally biased region" description="Basic and acidic residues" evidence="1">
    <location>
        <begin position="317"/>
        <end position="331"/>
    </location>
</feature>
<evidence type="ECO:0000256" key="1">
    <source>
        <dbReference type="SAM" id="MobiDB-lite"/>
    </source>
</evidence>